<sequence>MAAWKHLVFFLFVAQLFTRVAAKPPLRNDDHDHDVASAPEVSDSSVAAELEQLKFKVLFLEKSINEKNRELREKEESSRQMEEIIIENSDTIAALRSEIESLQEGPIDDRTLMCQKLFARTGELEKQVERIRKDIIIQDKKKDGIEAQDVSSEKKIRELNLKLEDLQKVNDEQKTVIQRTEQALQVAEKKIMKAKLDAASISTGLNMVNEGWLPHWLLVHLNHFQALEKKSQVEDWVALHIEIFKRERIPILRNQCSACIIYLVNKFQQLTAKTVDICCVLKSSIAPHVLEVLKFADPYIQKVTKFSEPYIHQVAMVTRPHLDRVRAKVFPAYTGFITSTTLYHQQVQEMLKNSELTRSVATMDLAWFVATALIALPAVFVLKLYSAIFSKTAKKRNRSSYHGTHIRRRPKRGHPDFEDN</sequence>
<feature type="coiled-coil region" evidence="1">
    <location>
        <begin position="156"/>
        <end position="197"/>
    </location>
</feature>
<keyword evidence="3" id="KW-0472">Membrane</keyword>
<keyword evidence="3" id="KW-1133">Transmembrane helix</keyword>
<accession>A0A8K0MNS6</accession>
<evidence type="ECO:0000256" key="3">
    <source>
        <dbReference type="SAM" id="Phobius"/>
    </source>
</evidence>
<reference evidence="5" key="1">
    <citation type="submission" date="2020-03" db="EMBL/GenBank/DDBJ databases">
        <title>A high-quality chromosome-level genome assembly of a woody plant with both climbing and erect habits, Rhamnella rubrinervis.</title>
        <authorList>
            <person name="Lu Z."/>
            <person name="Yang Y."/>
            <person name="Zhu X."/>
            <person name="Sun Y."/>
        </authorList>
    </citation>
    <scope>NUCLEOTIDE SEQUENCE</scope>
    <source>
        <strain evidence="5">BYM</strain>
        <tissue evidence="5">Leaf</tissue>
    </source>
</reference>
<feature type="coiled-coil region" evidence="1">
    <location>
        <begin position="50"/>
        <end position="87"/>
    </location>
</feature>
<dbReference type="Proteomes" id="UP000796880">
    <property type="component" value="Unassembled WGS sequence"/>
</dbReference>
<keyword evidence="1" id="KW-0175">Coiled coil</keyword>
<dbReference type="AlphaFoldDB" id="A0A8K0MNS6"/>
<evidence type="ECO:0000256" key="2">
    <source>
        <dbReference type="SAM" id="MobiDB-lite"/>
    </source>
</evidence>
<dbReference type="PANTHER" id="PTHR34360:SF1">
    <property type="entry name" value="OS08G0519400 PROTEIN"/>
    <property type="match status" value="1"/>
</dbReference>
<keyword evidence="6" id="KW-1185">Reference proteome</keyword>
<proteinExistence type="predicted"/>
<evidence type="ECO:0000256" key="1">
    <source>
        <dbReference type="SAM" id="Coils"/>
    </source>
</evidence>
<feature type="chain" id="PRO_5035447308" evidence="4">
    <location>
        <begin position="23"/>
        <end position="420"/>
    </location>
</feature>
<name>A0A8K0MNS6_9ROSA</name>
<keyword evidence="4" id="KW-0732">Signal</keyword>
<feature type="signal peptide" evidence="4">
    <location>
        <begin position="1"/>
        <end position="22"/>
    </location>
</feature>
<dbReference type="PANTHER" id="PTHR34360">
    <property type="entry name" value="OS08G0519400 PROTEIN"/>
    <property type="match status" value="1"/>
</dbReference>
<dbReference type="OrthoDB" id="2017695at2759"/>
<feature type="region of interest" description="Disordered" evidence="2">
    <location>
        <begin position="399"/>
        <end position="420"/>
    </location>
</feature>
<dbReference type="SUPFAM" id="SSF58113">
    <property type="entry name" value="Apolipoprotein A-I"/>
    <property type="match status" value="1"/>
</dbReference>
<evidence type="ECO:0000313" key="6">
    <source>
        <dbReference type="Proteomes" id="UP000796880"/>
    </source>
</evidence>
<feature type="transmembrane region" description="Helical" evidence="3">
    <location>
        <begin position="365"/>
        <end position="388"/>
    </location>
</feature>
<comment type="caution">
    <text evidence="5">The sequence shown here is derived from an EMBL/GenBank/DDBJ whole genome shotgun (WGS) entry which is preliminary data.</text>
</comment>
<gene>
    <name evidence="5" type="ORF">FNV43_RR03152</name>
</gene>
<evidence type="ECO:0000256" key="4">
    <source>
        <dbReference type="SAM" id="SignalP"/>
    </source>
</evidence>
<protein>
    <submittedName>
        <fullName evidence="5">Uncharacterized protein</fullName>
    </submittedName>
</protein>
<feature type="compositionally biased region" description="Basic residues" evidence="2">
    <location>
        <begin position="399"/>
        <end position="412"/>
    </location>
</feature>
<organism evidence="5 6">
    <name type="scientific">Rhamnella rubrinervis</name>
    <dbReference type="NCBI Taxonomy" id="2594499"/>
    <lineage>
        <taxon>Eukaryota</taxon>
        <taxon>Viridiplantae</taxon>
        <taxon>Streptophyta</taxon>
        <taxon>Embryophyta</taxon>
        <taxon>Tracheophyta</taxon>
        <taxon>Spermatophyta</taxon>
        <taxon>Magnoliopsida</taxon>
        <taxon>eudicotyledons</taxon>
        <taxon>Gunneridae</taxon>
        <taxon>Pentapetalae</taxon>
        <taxon>rosids</taxon>
        <taxon>fabids</taxon>
        <taxon>Rosales</taxon>
        <taxon>Rhamnaceae</taxon>
        <taxon>rhamnoid group</taxon>
        <taxon>Rhamneae</taxon>
        <taxon>Rhamnella</taxon>
    </lineage>
</organism>
<keyword evidence="3" id="KW-0812">Transmembrane</keyword>
<evidence type="ECO:0000313" key="5">
    <source>
        <dbReference type="EMBL" id="KAF3452719.1"/>
    </source>
</evidence>
<dbReference type="EMBL" id="VOIH02000002">
    <property type="protein sequence ID" value="KAF3452719.1"/>
    <property type="molecule type" value="Genomic_DNA"/>
</dbReference>